<accession>A0A0G4IJT6</accession>
<dbReference type="GO" id="GO:0031683">
    <property type="term" value="F:G-protein beta/gamma-subunit complex binding"/>
    <property type="evidence" value="ECO:0007669"/>
    <property type="project" value="InterPro"/>
</dbReference>
<organism evidence="8 10">
    <name type="scientific">Plasmodiophora brassicae</name>
    <name type="common">Clubroot disease agent</name>
    <dbReference type="NCBI Taxonomy" id="37360"/>
    <lineage>
        <taxon>Eukaryota</taxon>
        <taxon>Sar</taxon>
        <taxon>Rhizaria</taxon>
        <taxon>Endomyxa</taxon>
        <taxon>Phytomyxea</taxon>
        <taxon>Plasmodiophorida</taxon>
        <taxon>Plasmodiophoridae</taxon>
        <taxon>Plasmodiophora</taxon>
    </lineage>
</organism>
<dbReference type="Gene3D" id="1.10.400.10">
    <property type="entry name" value="GI Alpha 1, domain 2-like"/>
    <property type="match status" value="1"/>
</dbReference>
<feature type="binding site" evidence="6">
    <location>
        <begin position="186"/>
        <end position="192"/>
    </location>
    <ligand>
        <name>GTP</name>
        <dbReference type="ChEBI" id="CHEBI:37565"/>
    </ligand>
</feature>
<feature type="binding site" evidence="6">
    <location>
        <begin position="161"/>
        <end position="162"/>
    </location>
    <ligand>
        <name>GTP</name>
        <dbReference type="ChEBI" id="CHEBI:37565"/>
    </ligand>
</feature>
<dbReference type="Pfam" id="PF00503">
    <property type="entry name" value="G-alpha"/>
    <property type="match status" value="1"/>
</dbReference>
<dbReference type="GO" id="GO:0005834">
    <property type="term" value="C:heterotrimeric G-protein complex"/>
    <property type="evidence" value="ECO:0007669"/>
    <property type="project" value="TreeGrafter"/>
</dbReference>
<dbReference type="OMA" id="TTIHSAW"/>
<dbReference type="PRINTS" id="PR00318">
    <property type="entry name" value="GPROTEINA"/>
</dbReference>
<dbReference type="PANTHER" id="PTHR10218">
    <property type="entry name" value="GTP-BINDING PROTEIN ALPHA SUBUNIT"/>
    <property type="match status" value="1"/>
</dbReference>
<keyword evidence="4 6" id="KW-0342">GTP-binding</keyword>
<dbReference type="GO" id="GO:0005525">
    <property type="term" value="F:GTP binding"/>
    <property type="evidence" value="ECO:0007669"/>
    <property type="project" value="UniProtKB-KW"/>
</dbReference>
<dbReference type="EMBL" id="OVEO01000005">
    <property type="protein sequence ID" value="SPQ96206.1"/>
    <property type="molecule type" value="Genomic_DNA"/>
</dbReference>
<evidence type="ECO:0000256" key="7">
    <source>
        <dbReference type="PIRSR" id="PIRSR601019-2"/>
    </source>
</evidence>
<keyword evidence="9" id="KW-0496">Mitochondrion</keyword>
<dbReference type="PROSITE" id="PS51882">
    <property type="entry name" value="G_ALPHA"/>
    <property type="match status" value="1"/>
</dbReference>
<evidence type="ECO:0000256" key="1">
    <source>
        <dbReference type="ARBA" id="ARBA00022723"/>
    </source>
</evidence>
<dbReference type="GO" id="GO:0003924">
    <property type="term" value="F:GTPase activity"/>
    <property type="evidence" value="ECO:0007669"/>
    <property type="project" value="InterPro"/>
</dbReference>
<dbReference type="CDD" id="cd00066">
    <property type="entry name" value="G-alpha"/>
    <property type="match status" value="1"/>
</dbReference>
<dbReference type="SUPFAM" id="SSF52540">
    <property type="entry name" value="P-loop containing nucleoside triphosphate hydrolases"/>
    <property type="match status" value="1"/>
</dbReference>
<keyword evidence="2 6" id="KW-0547">Nucleotide-binding</keyword>
<dbReference type="InterPro" id="IPR011025">
    <property type="entry name" value="GproteinA_insert"/>
</dbReference>
<dbReference type="OrthoDB" id="5817230at2759"/>
<proteinExistence type="predicted"/>
<feature type="binding site" evidence="6">
    <location>
        <begin position="211"/>
        <end position="215"/>
    </location>
    <ligand>
        <name>GTP</name>
        <dbReference type="ChEBI" id="CHEBI:37565"/>
    </ligand>
</feature>
<reference evidence="8 10" key="1">
    <citation type="submission" date="2015-02" db="EMBL/GenBank/DDBJ databases">
        <authorList>
            <person name="Chooi Y.-H."/>
        </authorList>
    </citation>
    <scope>NUCLEOTIDE SEQUENCE [LARGE SCALE GENOMIC DNA]</scope>
    <source>
        <strain evidence="8">E3</strain>
    </source>
</reference>
<dbReference type="GO" id="GO:0001664">
    <property type="term" value="F:G protein-coupled receptor binding"/>
    <property type="evidence" value="ECO:0007669"/>
    <property type="project" value="TreeGrafter"/>
</dbReference>
<dbReference type="InterPro" id="IPR001019">
    <property type="entry name" value="Gprotein_alpha_su"/>
</dbReference>
<dbReference type="AlphaFoldDB" id="A0A0G4IJT6"/>
<feature type="binding site" evidence="7">
    <location>
        <position position="56"/>
    </location>
    <ligand>
        <name>Mg(2+)</name>
        <dbReference type="ChEBI" id="CHEBI:18420"/>
    </ligand>
</feature>
<dbReference type="FunFam" id="3.40.50.300:FF:002307">
    <property type="entry name" value="Guanine nucleotide-binding protein G(k) subunit alpha"/>
    <property type="match status" value="1"/>
</dbReference>
<keyword evidence="3 7" id="KW-0460">Magnesium</keyword>
<keyword evidence="5" id="KW-0807">Transducer</keyword>
<dbReference type="Gene3D" id="3.40.50.300">
    <property type="entry name" value="P-loop containing nucleotide triphosphate hydrolases"/>
    <property type="match status" value="1"/>
</dbReference>
<keyword evidence="10" id="KW-1185">Reference proteome</keyword>
<name>A0A0G4IJT6_PLABS</name>
<evidence type="ECO:0000256" key="4">
    <source>
        <dbReference type="ARBA" id="ARBA00023134"/>
    </source>
</evidence>
<evidence type="ECO:0000256" key="5">
    <source>
        <dbReference type="ARBA" id="ARBA00023224"/>
    </source>
</evidence>
<evidence type="ECO:0000256" key="6">
    <source>
        <dbReference type="PIRSR" id="PIRSR601019-1"/>
    </source>
</evidence>
<dbReference type="SUPFAM" id="SSF47895">
    <property type="entry name" value="Transducin (alpha subunit), insertion domain"/>
    <property type="match status" value="1"/>
</dbReference>
<evidence type="ECO:0000313" key="11">
    <source>
        <dbReference type="Proteomes" id="UP000290189"/>
    </source>
</evidence>
<evidence type="ECO:0000256" key="2">
    <source>
        <dbReference type="ARBA" id="ARBA00022741"/>
    </source>
</evidence>
<sequence length="366" mass="40542">MSCCCGSGASPTAVVPEEKRAANVNKEISRQAAKDRDEDSKIYKLLLLGTGESGKSTFFKQLLNVYGTGYTPEQRLKYTGAIIVTVLRSLASLIDAANELDASLGTTVTLAETQNSIKFIQSLDESAGPFDQEFGIHAATVWADRAIQNCYRHRSKFQLNDSCEYFLSKIVEITTPGYVPTQQDVLRVRVPTTGIQEKPFTASQTKFKMIDVGGQRNERKKWLHCFEGVTGVLFVVSLSEYDQGLYEDDSVNRTTESLSLFEQICNSPFFKDTTIVLFLNKADIFREKLKTSPLSHRFPAYDGGDDFDKACAFMMAEFAKRDHRPGSKLQTFVTTATDPGNVKTVLDTVVGLVIDAKLKTNGLLPS</sequence>
<dbReference type="EMBL" id="CDSF01000013">
    <property type="protein sequence ID" value="CEO95345.1"/>
    <property type="molecule type" value="Genomic_DNA"/>
</dbReference>
<keyword evidence="1 7" id="KW-0479">Metal-binding</keyword>
<feature type="binding site" evidence="6">
    <location>
        <begin position="280"/>
        <end position="283"/>
    </location>
    <ligand>
        <name>GTP</name>
        <dbReference type="ChEBI" id="CHEBI:37565"/>
    </ligand>
</feature>
<evidence type="ECO:0000256" key="3">
    <source>
        <dbReference type="ARBA" id="ARBA00022842"/>
    </source>
</evidence>
<gene>
    <name evidence="8" type="ORF">PBRA_004111</name>
    <name evidence="9" type="ORF">PLBR_LOCUS3421</name>
</gene>
<dbReference type="InterPro" id="IPR027417">
    <property type="entry name" value="P-loop_NTPase"/>
</dbReference>
<evidence type="ECO:0000313" key="9">
    <source>
        <dbReference type="EMBL" id="SPQ96206.1"/>
    </source>
</evidence>
<dbReference type="PANTHER" id="PTHR10218:SF302">
    <property type="entry name" value="GUANINE NUCLEOTIDE-BINDING PROTEIN ALPHA-5 SUBUNIT"/>
    <property type="match status" value="1"/>
</dbReference>
<dbReference type="GO" id="GO:0005737">
    <property type="term" value="C:cytoplasm"/>
    <property type="evidence" value="ECO:0007669"/>
    <property type="project" value="TreeGrafter"/>
</dbReference>
<dbReference type="STRING" id="37360.A0A0G4IJT6"/>
<dbReference type="SMART" id="SM00275">
    <property type="entry name" value="G_alpha"/>
    <property type="match status" value="1"/>
</dbReference>
<feature type="binding site" evidence="6">
    <location>
        <position position="336"/>
    </location>
    <ligand>
        <name>GTP</name>
        <dbReference type="ChEBI" id="CHEBI:37565"/>
    </ligand>
</feature>
<dbReference type="GO" id="GO:0007188">
    <property type="term" value="P:adenylate cyclase-modulating G protein-coupled receptor signaling pathway"/>
    <property type="evidence" value="ECO:0007669"/>
    <property type="project" value="TreeGrafter"/>
</dbReference>
<dbReference type="Proteomes" id="UP000290189">
    <property type="component" value="Unassembled WGS sequence"/>
</dbReference>
<evidence type="ECO:0000313" key="8">
    <source>
        <dbReference type="EMBL" id="CEO95345.1"/>
    </source>
</evidence>
<feature type="binding site" evidence="7">
    <location>
        <position position="192"/>
    </location>
    <ligand>
        <name>Mg(2+)</name>
        <dbReference type="ChEBI" id="CHEBI:18420"/>
    </ligand>
</feature>
<dbReference type="GO" id="GO:0046872">
    <property type="term" value="F:metal ion binding"/>
    <property type="evidence" value="ECO:0007669"/>
    <property type="project" value="UniProtKB-KW"/>
</dbReference>
<dbReference type="Proteomes" id="UP000039324">
    <property type="component" value="Unassembled WGS sequence"/>
</dbReference>
<reference evidence="9 11" key="2">
    <citation type="submission" date="2018-03" db="EMBL/GenBank/DDBJ databases">
        <authorList>
            <person name="Fogelqvist J."/>
        </authorList>
    </citation>
    <scope>NUCLEOTIDE SEQUENCE [LARGE SCALE GENOMIC DNA]</scope>
</reference>
<protein>
    <submittedName>
        <fullName evidence="8">Uncharacterized protein</fullName>
    </submittedName>
</protein>
<feature type="binding site" evidence="6">
    <location>
        <begin position="52"/>
        <end position="57"/>
    </location>
    <ligand>
        <name>GTP</name>
        <dbReference type="ChEBI" id="CHEBI:37565"/>
    </ligand>
</feature>
<evidence type="ECO:0000313" key="10">
    <source>
        <dbReference type="Proteomes" id="UP000039324"/>
    </source>
</evidence>
<geneLocation type="mitochondrion" evidence="9"/>